<organism evidence="2 3">
    <name type="scientific">Methylobacterium planeticum</name>
    <dbReference type="NCBI Taxonomy" id="2615211"/>
    <lineage>
        <taxon>Bacteria</taxon>
        <taxon>Pseudomonadati</taxon>
        <taxon>Pseudomonadota</taxon>
        <taxon>Alphaproteobacteria</taxon>
        <taxon>Hyphomicrobiales</taxon>
        <taxon>Methylobacteriaceae</taxon>
        <taxon>Methylobacterium</taxon>
    </lineage>
</organism>
<feature type="transmembrane region" description="Helical" evidence="1">
    <location>
        <begin position="122"/>
        <end position="141"/>
    </location>
</feature>
<sequence length="157" mass="15795">MVEEALRPLHHTLADRPERSGRAARGRLGLGLGHAALAGLALLFGWLAPERNAWAAAALLGALLLDALARAAAAHAARRGGIAARLRGLPSLVLGLGSGVGLAGAAAAAALALLAWPPAFPLLASALAGLVAIGACARLAFARIVLRIGRDPDLTRP</sequence>
<keyword evidence="3" id="KW-1185">Reference proteome</keyword>
<dbReference type="EMBL" id="VZZJ01000017">
    <property type="protein sequence ID" value="KAB1071789.1"/>
    <property type="molecule type" value="Genomic_DNA"/>
</dbReference>
<protein>
    <recommendedName>
        <fullName evidence="4">Transmembrane protein</fullName>
    </recommendedName>
</protein>
<evidence type="ECO:0000313" key="2">
    <source>
        <dbReference type="EMBL" id="KAB1071789.1"/>
    </source>
</evidence>
<dbReference type="Proteomes" id="UP000441523">
    <property type="component" value="Unassembled WGS sequence"/>
</dbReference>
<gene>
    <name evidence="2" type="ORF">F6X51_18445</name>
</gene>
<evidence type="ECO:0000256" key="1">
    <source>
        <dbReference type="SAM" id="Phobius"/>
    </source>
</evidence>
<keyword evidence="1" id="KW-0812">Transmembrane</keyword>
<keyword evidence="1" id="KW-0472">Membrane</keyword>
<feature type="transmembrane region" description="Helical" evidence="1">
    <location>
        <begin position="28"/>
        <end position="47"/>
    </location>
</feature>
<feature type="transmembrane region" description="Helical" evidence="1">
    <location>
        <begin position="53"/>
        <end position="72"/>
    </location>
</feature>
<comment type="caution">
    <text evidence="2">The sequence shown here is derived from an EMBL/GenBank/DDBJ whole genome shotgun (WGS) entry which is preliminary data.</text>
</comment>
<feature type="transmembrane region" description="Helical" evidence="1">
    <location>
        <begin position="92"/>
        <end position="116"/>
    </location>
</feature>
<proteinExistence type="predicted"/>
<name>A0A6N6MM34_9HYPH</name>
<evidence type="ECO:0008006" key="4">
    <source>
        <dbReference type="Google" id="ProtNLM"/>
    </source>
</evidence>
<accession>A0A6N6MM34</accession>
<keyword evidence="1" id="KW-1133">Transmembrane helix</keyword>
<reference evidence="2 3" key="1">
    <citation type="submission" date="2019-09" db="EMBL/GenBank/DDBJ databases">
        <title>YIM 132548 draft genome.</title>
        <authorList>
            <person name="Jiang L."/>
        </authorList>
    </citation>
    <scope>NUCLEOTIDE SEQUENCE [LARGE SCALE GENOMIC DNA]</scope>
    <source>
        <strain evidence="2 3">YIM 132548</strain>
    </source>
</reference>
<dbReference type="RefSeq" id="WP_150965142.1">
    <property type="nucleotide sequence ID" value="NZ_VZZJ01000017.1"/>
</dbReference>
<dbReference type="AlphaFoldDB" id="A0A6N6MM34"/>
<evidence type="ECO:0000313" key="3">
    <source>
        <dbReference type="Proteomes" id="UP000441523"/>
    </source>
</evidence>